<gene>
    <name evidence="2" type="ORF">DFP98_13267</name>
</gene>
<dbReference type="Proteomes" id="UP000256977">
    <property type="component" value="Unassembled WGS sequence"/>
</dbReference>
<reference evidence="2 3" key="1">
    <citation type="submission" date="2018-07" db="EMBL/GenBank/DDBJ databases">
        <title>Genomic Encyclopedia of Type Strains, Phase III (KMG-III): the genomes of soil and plant-associated and newly described type strains.</title>
        <authorList>
            <person name="Whitman W."/>
        </authorList>
    </citation>
    <scope>NUCLEOTIDE SEQUENCE [LARGE SCALE GENOMIC DNA]</scope>
    <source>
        <strain evidence="2 3">CECT 7287</strain>
    </source>
</reference>
<feature type="compositionally biased region" description="Basic and acidic residues" evidence="1">
    <location>
        <begin position="1"/>
        <end position="11"/>
    </location>
</feature>
<organism evidence="2 3">
    <name type="scientific">Cohnella phaseoli</name>
    <dbReference type="NCBI Taxonomy" id="456490"/>
    <lineage>
        <taxon>Bacteria</taxon>
        <taxon>Bacillati</taxon>
        <taxon>Bacillota</taxon>
        <taxon>Bacilli</taxon>
        <taxon>Bacillales</taxon>
        <taxon>Paenibacillaceae</taxon>
        <taxon>Cohnella</taxon>
    </lineage>
</organism>
<dbReference type="AlphaFoldDB" id="A0A3D9IBI3"/>
<keyword evidence="3" id="KW-1185">Reference proteome</keyword>
<comment type="caution">
    <text evidence="2">The sequence shown here is derived from an EMBL/GenBank/DDBJ whole genome shotgun (WGS) entry which is preliminary data.</text>
</comment>
<sequence length="81" mass="9193">MQGHEGCDRLPRGRLSQPSEDENSCSTFRSAYAPHAGNRVRRLGLPIAQVPLDDLRSAAKKFVFVDLMNPFQNIHRLIDKF</sequence>
<evidence type="ECO:0000256" key="1">
    <source>
        <dbReference type="SAM" id="MobiDB-lite"/>
    </source>
</evidence>
<accession>A0A3D9IBI3</accession>
<name>A0A3D9IBI3_9BACL</name>
<evidence type="ECO:0000313" key="2">
    <source>
        <dbReference type="EMBL" id="RED59144.1"/>
    </source>
</evidence>
<feature type="region of interest" description="Disordered" evidence="1">
    <location>
        <begin position="1"/>
        <end position="26"/>
    </location>
</feature>
<protein>
    <submittedName>
        <fullName evidence="2">Uncharacterized protein</fullName>
    </submittedName>
</protein>
<dbReference type="EMBL" id="QRDZ01000032">
    <property type="protein sequence ID" value="RED59144.1"/>
    <property type="molecule type" value="Genomic_DNA"/>
</dbReference>
<proteinExistence type="predicted"/>
<evidence type="ECO:0000313" key="3">
    <source>
        <dbReference type="Proteomes" id="UP000256977"/>
    </source>
</evidence>